<dbReference type="Proteomes" id="UP001217476">
    <property type="component" value="Chromosome"/>
</dbReference>
<protein>
    <submittedName>
        <fullName evidence="1">Uncharacterized protein</fullName>
    </submittedName>
</protein>
<proteinExistence type="predicted"/>
<organism evidence="1 2">
    <name type="scientific">Candidatus Devosia phytovorans</name>
    <dbReference type="NCBI Taxonomy" id="3121372"/>
    <lineage>
        <taxon>Bacteria</taxon>
        <taxon>Pseudomonadati</taxon>
        <taxon>Pseudomonadota</taxon>
        <taxon>Alphaproteobacteria</taxon>
        <taxon>Hyphomicrobiales</taxon>
        <taxon>Devosiaceae</taxon>
        <taxon>Devosia</taxon>
    </lineage>
</organism>
<gene>
    <name evidence="1" type="ORF">P0Y65_02700</name>
</gene>
<name>A0AAJ6B260_9HYPH</name>
<reference evidence="1" key="1">
    <citation type="submission" date="2023-03" db="EMBL/GenBank/DDBJ databases">
        <title>Andean soil-derived lignocellulolytic bacterial consortium as a source of novel taxa and putative plastic-active enzymes.</title>
        <authorList>
            <person name="Diaz-Garcia L."/>
            <person name="Chuvochina M."/>
            <person name="Feuerriegel G."/>
            <person name="Bunk B."/>
            <person name="Sproer C."/>
            <person name="Streit W.R."/>
            <person name="Rodriguez L.M."/>
            <person name="Overmann J."/>
            <person name="Jimenez D.J."/>
        </authorList>
    </citation>
    <scope>NUCLEOTIDE SEQUENCE</scope>
    <source>
        <strain evidence="1">MAG 4196</strain>
    </source>
</reference>
<dbReference type="AlphaFoldDB" id="A0AAJ6B260"/>
<dbReference type="EMBL" id="CP119312">
    <property type="protein sequence ID" value="WEK05183.1"/>
    <property type="molecule type" value="Genomic_DNA"/>
</dbReference>
<sequence>MSAIRIAVTVVGAAITMSRHPAVRAGIAAVAANPRARETAITVTRTAAYNAGVLARHLVGKRLTK</sequence>
<evidence type="ECO:0000313" key="1">
    <source>
        <dbReference type="EMBL" id="WEK05183.1"/>
    </source>
</evidence>
<evidence type="ECO:0000313" key="2">
    <source>
        <dbReference type="Proteomes" id="UP001217476"/>
    </source>
</evidence>
<accession>A0AAJ6B260</accession>